<comment type="caution">
    <text evidence="1">The sequence shown here is derived from an EMBL/GenBank/DDBJ whole genome shotgun (WGS) entry which is preliminary data.</text>
</comment>
<gene>
    <name evidence="1" type="ORF">PGT21_015481</name>
</gene>
<accession>A0A5B0Q606</accession>
<dbReference type="EMBL" id="VSWC01000028">
    <property type="protein sequence ID" value="KAA1108527.1"/>
    <property type="molecule type" value="Genomic_DNA"/>
</dbReference>
<dbReference type="OrthoDB" id="2510218at2759"/>
<reference evidence="1 2" key="1">
    <citation type="submission" date="2019-05" db="EMBL/GenBank/DDBJ databases">
        <title>Emergence of the Ug99 lineage of the wheat stem rust pathogen through somatic hybridization.</title>
        <authorList>
            <person name="Li F."/>
            <person name="Upadhyaya N.M."/>
            <person name="Sperschneider J."/>
            <person name="Matny O."/>
            <person name="Nguyen-Phuc H."/>
            <person name="Mago R."/>
            <person name="Raley C."/>
            <person name="Miller M.E."/>
            <person name="Silverstein K.A.T."/>
            <person name="Henningsen E."/>
            <person name="Hirsch C.D."/>
            <person name="Visser B."/>
            <person name="Pretorius Z.A."/>
            <person name="Steffenson B.J."/>
            <person name="Schwessinger B."/>
            <person name="Dodds P.N."/>
            <person name="Figueroa M."/>
        </authorList>
    </citation>
    <scope>NUCLEOTIDE SEQUENCE [LARGE SCALE GENOMIC DNA]</scope>
    <source>
        <strain evidence="1">21-0</strain>
    </source>
</reference>
<sequence>MRIVVSELSIIGFLCLISGYHSLHTHQLQSRSLRPEATETLSIASQARDAANQGGLQHMEGVNSVPENIGTHSSSPMRHEQSLQDLSNYEHVKPVPTASEGNQQDKFVGVKSTAIGLEKPFSRVTNILGSAKSIFRILTRKPNPNNDVHIIKFEDARDSLAKFLVSPGLDLGPHKPFNLENLAKSLEKNFPILPGISEEASTRSLFADYLHNLRKYQLIVNENGGVRKTWITKIPSEEDTETETIMEEVSKFLTVHPHFVDEFQEEHEQAVGGIAPVHQWKLSEEKIRYFFQPASVKEEAQNAINMYNFVKARAVQLKKRIPPELEVLDMEHVFQHLPPDLDLKAELFRYLMIECFETLLKLIRSDVTRNLEERARSEIAHVLAQSSIAETGSESIFKIAAKEDEAWHENAFEKFYAISMSPSEVFQKLTRPPCTQEINTNVINKYMNSLGFLSDIAMNELRYSESSKSFSKHLTKAERFLQNRNAGDKTKNLKTIENIRSEAARSYSVNLPLVDKLFDKGIIDSSYRKVLITKAQVSRKQFAAALGTDEDFTKRVTETFEANLVNHLQSMDQVERRRVLIRAADAVARSRLNQLDQDAKATYLTTDAFEKPNSLRFNEALKAYHPEFNRFMQQPTDSKALARAYMDTAFYTSPFNPQSEKYLGFNVVKKELIFKLDRKLYEIENVFYEHMPKMGDFFEHILKNDVNSGASYLTSVNLSSKKAQVPFGKIHSWYLVSRVLTEQQSAKAAK</sequence>
<protein>
    <submittedName>
        <fullName evidence="1">Uncharacterized protein</fullName>
    </submittedName>
</protein>
<organism evidence="1 2">
    <name type="scientific">Puccinia graminis f. sp. tritici</name>
    <dbReference type="NCBI Taxonomy" id="56615"/>
    <lineage>
        <taxon>Eukaryota</taxon>
        <taxon>Fungi</taxon>
        <taxon>Dikarya</taxon>
        <taxon>Basidiomycota</taxon>
        <taxon>Pucciniomycotina</taxon>
        <taxon>Pucciniomycetes</taxon>
        <taxon>Pucciniales</taxon>
        <taxon>Pucciniaceae</taxon>
        <taxon>Puccinia</taxon>
    </lineage>
</organism>
<evidence type="ECO:0000313" key="2">
    <source>
        <dbReference type="Proteomes" id="UP000324748"/>
    </source>
</evidence>
<dbReference type="AlphaFoldDB" id="A0A5B0Q606"/>
<dbReference type="Proteomes" id="UP000324748">
    <property type="component" value="Unassembled WGS sequence"/>
</dbReference>
<keyword evidence="2" id="KW-1185">Reference proteome</keyword>
<name>A0A5B0Q606_PUCGR</name>
<proteinExistence type="predicted"/>
<evidence type="ECO:0000313" key="1">
    <source>
        <dbReference type="EMBL" id="KAA1108527.1"/>
    </source>
</evidence>